<comment type="subcellular location">
    <subcellularLocation>
        <location evidence="2">Cell membrane</location>
        <topology evidence="2">Multi-pass membrane protein</topology>
    </subcellularLocation>
</comment>
<comment type="similarity">
    <text evidence="1 2">Belongs to the complex I subunit 6 family.</text>
</comment>
<feature type="transmembrane region" description="Helical" evidence="2">
    <location>
        <begin position="92"/>
        <end position="113"/>
    </location>
</feature>
<dbReference type="Pfam" id="PF00499">
    <property type="entry name" value="Oxidored_q3"/>
    <property type="match status" value="1"/>
</dbReference>
<comment type="catalytic activity">
    <reaction evidence="2">
        <text>a quinone + NADH + 5 H(+)(in) = a quinol + NAD(+) + 4 H(+)(out)</text>
        <dbReference type="Rhea" id="RHEA:57888"/>
        <dbReference type="ChEBI" id="CHEBI:15378"/>
        <dbReference type="ChEBI" id="CHEBI:24646"/>
        <dbReference type="ChEBI" id="CHEBI:57540"/>
        <dbReference type="ChEBI" id="CHEBI:57945"/>
        <dbReference type="ChEBI" id="CHEBI:132124"/>
    </reaction>
</comment>
<keyword evidence="2" id="KW-0812">Transmembrane</keyword>
<name>A0A085WV47_9BACT</name>
<keyword evidence="4" id="KW-1185">Reference proteome</keyword>
<dbReference type="InterPro" id="IPR001457">
    <property type="entry name" value="NADH_UbQ/plastoQ_OxRdtase_su6"/>
</dbReference>
<sequence>MSIEHILFGAFAVLTLLSAALVIFAKSPISSAMALVSTFFFLAGVYVLLWAHTVAALQVLVYAGAIMVLFLFVIMLLNLGDEAPSARMTFSRILGGGSAVGLLAVLSLALARVPKDVASLGGNEQSFGTLKTIGQAIFTTWLLPFEAVSLLLLVAMVGAVVVAKSRI</sequence>
<feature type="transmembrane region" description="Helical" evidence="2">
    <location>
        <begin position="133"/>
        <end position="163"/>
    </location>
</feature>
<dbReference type="PANTHER" id="PTHR33269">
    <property type="entry name" value="NADH-UBIQUINONE OXIDOREDUCTASE CHAIN 6"/>
    <property type="match status" value="1"/>
</dbReference>
<feature type="transmembrane region" description="Helical" evidence="2">
    <location>
        <begin position="6"/>
        <end position="25"/>
    </location>
</feature>
<dbReference type="PANTHER" id="PTHR33269:SF17">
    <property type="entry name" value="NADH-UBIQUINONE OXIDOREDUCTASE CHAIN 6"/>
    <property type="match status" value="1"/>
</dbReference>
<organism evidence="3 4">
    <name type="scientific">Hyalangium minutum</name>
    <dbReference type="NCBI Taxonomy" id="394096"/>
    <lineage>
        <taxon>Bacteria</taxon>
        <taxon>Pseudomonadati</taxon>
        <taxon>Myxococcota</taxon>
        <taxon>Myxococcia</taxon>
        <taxon>Myxococcales</taxon>
        <taxon>Cystobacterineae</taxon>
        <taxon>Archangiaceae</taxon>
        <taxon>Hyalangium</taxon>
    </lineage>
</organism>
<evidence type="ECO:0000256" key="2">
    <source>
        <dbReference type="RuleBase" id="RU004429"/>
    </source>
</evidence>
<dbReference type="OrthoDB" id="9790848at2"/>
<keyword evidence="2" id="KW-0472">Membrane</keyword>
<dbReference type="RefSeq" id="WP_044183695.1">
    <property type="nucleotide sequence ID" value="NZ_JMCB01000002.1"/>
</dbReference>
<evidence type="ECO:0000313" key="4">
    <source>
        <dbReference type="Proteomes" id="UP000028725"/>
    </source>
</evidence>
<dbReference type="Proteomes" id="UP000028725">
    <property type="component" value="Unassembled WGS sequence"/>
</dbReference>
<dbReference type="EC" id="7.1.1.-" evidence="2"/>
<keyword evidence="2" id="KW-1003">Cell membrane</keyword>
<dbReference type="GO" id="GO:0005886">
    <property type="term" value="C:plasma membrane"/>
    <property type="evidence" value="ECO:0007669"/>
    <property type="project" value="UniProtKB-SubCell"/>
</dbReference>
<keyword evidence="2" id="KW-1133">Transmembrane helix</keyword>
<keyword evidence="2" id="KW-0874">Quinone</keyword>
<dbReference type="InterPro" id="IPR042106">
    <property type="entry name" value="Nuo/plastoQ_OxRdtase_6_NuoJ"/>
</dbReference>
<dbReference type="GO" id="GO:0048038">
    <property type="term" value="F:quinone binding"/>
    <property type="evidence" value="ECO:0007669"/>
    <property type="project" value="UniProtKB-UniRule"/>
</dbReference>
<dbReference type="EMBL" id="JMCB01000002">
    <property type="protein sequence ID" value="KFE71560.1"/>
    <property type="molecule type" value="Genomic_DNA"/>
</dbReference>
<gene>
    <name evidence="3" type="ORF">DB31_3690</name>
</gene>
<evidence type="ECO:0000256" key="1">
    <source>
        <dbReference type="ARBA" id="ARBA00005698"/>
    </source>
</evidence>
<dbReference type="PATRIC" id="fig|394096.3.peg.1337"/>
<evidence type="ECO:0000313" key="3">
    <source>
        <dbReference type="EMBL" id="KFE71560.1"/>
    </source>
</evidence>
<keyword evidence="3" id="KW-0830">Ubiquinone</keyword>
<reference evidence="3 4" key="1">
    <citation type="submission" date="2014-04" db="EMBL/GenBank/DDBJ databases">
        <title>Genome assembly of Hyalangium minutum DSM 14724.</title>
        <authorList>
            <person name="Sharma G."/>
            <person name="Subramanian S."/>
        </authorList>
    </citation>
    <scope>NUCLEOTIDE SEQUENCE [LARGE SCALE GENOMIC DNA]</scope>
    <source>
        <strain evidence="3 4">DSM 14724</strain>
    </source>
</reference>
<proteinExistence type="inferred from homology"/>
<comment type="caution">
    <text evidence="3">The sequence shown here is derived from an EMBL/GenBank/DDBJ whole genome shotgun (WGS) entry which is preliminary data.</text>
</comment>
<accession>A0A085WV47</accession>
<keyword evidence="2" id="KW-0520">NAD</keyword>
<feature type="transmembrane region" description="Helical" evidence="2">
    <location>
        <begin position="59"/>
        <end position="80"/>
    </location>
</feature>
<dbReference type="GO" id="GO:0008137">
    <property type="term" value="F:NADH dehydrogenase (ubiquinone) activity"/>
    <property type="evidence" value="ECO:0007669"/>
    <property type="project" value="UniProtKB-UniRule"/>
</dbReference>
<dbReference type="AlphaFoldDB" id="A0A085WV47"/>
<dbReference type="Gene3D" id="1.20.120.1200">
    <property type="entry name" value="NADH-ubiquinone/plastoquinone oxidoreductase chain 6, subunit NuoJ"/>
    <property type="match status" value="1"/>
</dbReference>
<comment type="function">
    <text evidence="2">NDH-1 shuttles electrons from NADH, via FMN and iron-sulfur (Fe-S) centers, to quinones in the respiratory chain. Couples the redox reaction to proton translocation (for every two electrons transferred, four hydrogen ions are translocated across the cytoplasmic membrane), and thus conserves the redox energy in a proton gradient.</text>
</comment>
<feature type="transmembrane region" description="Helical" evidence="2">
    <location>
        <begin position="32"/>
        <end position="53"/>
    </location>
</feature>
<protein>
    <recommendedName>
        <fullName evidence="2">NADH-quinone oxidoreductase subunit J</fullName>
        <ecNumber evidence="2">7.1.1.-</ecNumber>
    </recommendedName>
</protein>
<dbReference type="STRING" id="394096.DB31_3690"/>